<keyword evidence="5" id="KW-0378">Hydrolase</keyword>
<dbReference type="GO" id="GO:0016787">
    <property type="term" value="F:hydrolase activity"/>
    <property type="evidence" value="ECO:0007669"/>
    <property type="project" value="UniProtKB-KW"/>
</dbReference>
<dbReference type="AlphaFoldDB" id="A0A1G2KL11"/>
<keyword evidence="6" id="KW-0694">RNA-binding</keyword>
<keyword evidence="7" id="KW-0346">Stress response</keyword>
<reference evidence="8 9" key="1">
    <citation type="journal article" date="2016" name="Nat. Commun.">
        <title>Thousands of microbial genomes shed light on interconnected biogeochemical processes in an aquifer system.</title>
        <authorList>
            <person name="Anantharaman K."/>
            <person name="Brown C.T."/>
            <person name="Hug L.A."/>
            <person name="Sharon I."/>
            <person name="Castelle C.J."/>
            <person name="Probst A.J."/>
            <person name="Thomas B.C."/>
            <person name="Singh A."/>
            <person name="Wilkins M.J."/>
            <person name="Karaoz U."/>
            <person name="Brodie E.L."/>
            <person name="Williams K.H."/>
            <person name="Hubbard S.S."/>
            <person name="Banfield J.F."/>
        </authorList>
    </citation>
    <scope>NUCLEOTIDE SEQUENCE [LARGE SCALE GENOMIC DNA]</scope>
</reference>
<dbReference type="InterPro" id="IPR038570">
    <property type="entry name" value="HicA_sf"/>
</dbReference>
<keyword evidence="2" id="KW-1277">Toxin-antitoxin system</keyword>
<evidence type="ECO:0000256" key="2">
    <source>
        <dbReference type="ARBA" id="ARBA00022649"/>
    </source>
</evidence>
<evidence type="ECO:0000256" key="6">
    <source>
        <dbReference type="ARBA" id="ARBA00022884"/>
    </source>
</evidence>
<accession>A0A1G2KL11</accession>
<dbReference type="GO" id="GO:0003729">
    <property type="term" value="F:mRNA binding"/>
    <property type="evidence" value="ECO:0007669"/>
    <property type="project" value="InterPro"/>
</dbReference>
<name>A0A1G2KL11_9BACT</name>
<protein>
    <recommendedName>
        <fullName evidence="10">Addiction module toxin, HicA family</fullName>
    </recommendedName>
</protein>
<evidence type="ECO:0000313" key="9">
    <source>
        <dbReference type="Proteomes" id="UP000179023"/>
    </source>
</evidence>
<evidence type="ECO:0000256" key="7">
    <source>
        <dbReference type="ARBA" id="ARBA00023016"/>
    </source>
</evidence>
<evidence type="ECO:0000256" key="3">
    <source>
        <dbReference type="ARBA" id="ARBA00022722"/>
    </source>
</evidence>
<dbReference type="Proteomes" id="UP000179023">
    <property type="component" value="Unassembled WGS sequence"/>
</dbReference>
<evidence type="ECO:0000256" key="4">
    <source>
        <dbReference type="ARBA" id="ARBA00022759"/>
    </source>
</evidence>
<gene>
    <name evidence="8" type="ORF">A3C07_00160</name>
</gene>
<proteinExistence type="inferred from homology"/>
<keyword evidence="3" id="KW-0540">Nuclease</keyword>
<dbReference type="EMBL" id="MHQI01000026">
    <property type="protein sequence ID" value="OHA00123.1"/>
    <property type="molecule type" value="Genomic_DNA"/>
</dbReference>
<evidence type="ECO:0000256" key="5">
    <source>
        <dbReference type="ARBA" id="ARBA00022801"/>
    </source>
</evidence>
<dbReference type="STRING" id="1802270.A3C07_00160"/>
<evidence type="ECO:0000313" key="8">
    <source>
        <dbReference type="EMBL" id="OHA00123.1"/>
    </source>
</evidence>
<sequence length="74" mass="8403">MPRLPTLSGKDVIRALSVLGYREIRQRGSHFRLACHGKKSVTVPNYQMIGRGLLRKILRDAELSPAEFNKLLDN</sequence>
<evidence type="ECO:0008006" key="10">
    <source>
        <dbReference type="Google" id="ProtNLM"/>
    </source>
</evidence>
<evidence type="ECO:0000256" key="1">
    <source>
        <dbReference type="ARBA" id="ARBA00006620"/>
    </source>
</evidence>
<dbReference type="Pfam" id="PF07927">
    <property type="entry name" value="HicA_toxin"/>
    <property type="match status" value="1"/>
</dbReference>
<keyword evidence="4" id="KW-0255">Endonuclease</keyword>
<comment type="similarity">
    <text evidence="1">Belongs to the HicA mRNA interferase family.</text>
</comment>
<dbReference type="SUPFAM" id="SSF54786">
    <property type="entry name" value="YcfA/nrd intein domain"/>
    <property type="match status" value="1"/>
</dbReference>
<dbReference type="InterPro" id="IPR012933">
    <property type="entry name" value="HicA_mRNA_interferase"/>
</dbReference>
<comment type="caution">
    <text evidence="8">The sequence shown here is derived from an EMBL/GenBank/DDBJ whole genome shotgun (WGS) entry which is preliminary data.</text>
</comment>
<organism evidence="8 9">
    <name type="scientific">Candidatus Sungbacteria bacterium RIFCSPHIGHO2_02_FULL_47_11</name>
    <dbReference type="NCBI Taxonomy" id="1802270"/>
    <lineage>
        <taxon>Bacteria</taxon>
        <taxon>Candidatus Sungiibacteriota</taxon>
    </lineage>
</organism>
<dbReference type="GO" id="GO:0004519">
    <property type="term" value="F:endonuclease activity"/>
    <property type="evidence" value="ECO:0007669"/>
    <property type="project" value="UniProtKB-KW"/>
</dbReference>
<dbReference type="Gene3D" id="3.30.920.30">
    <property type="entry name" value="Hypothetical protein"/>
    <property type="match status" value="1"/>
</dbReference>